<dbReference type="Proteomes" id="UP001268610">
    <property type="component" value="Unassembled WGS sequence"/>
</dbReference>
<organism evidence="2 3">
    <name type="scientific">Rhizobium hidalgonense</name>
    <dbReference type="NCBI Taxonomy" id="1538159"/>
    <lineage>
        <taxon>Bacteria</taxon>
        <taxon>Pseudomonadati</taxon>
        <taxon>Pseudomonadota</taxon>
        <taxon>Alphaproteobacteria</taxon>
        <taxon>Hyphomicrobiales</taxon>
        <taxon>Rhizobiaceae</taxon>
        <taxon>Rhizobium/Agrobacterium group</taxon>
        <taxon>Rhizobium</taxon>
    </lineage>
</organism>
<dbReference type="InterPro" id="IPR055152">
    <property type="entry name" value="Transketolase-like_C_2"/>
</dbReference>
<protein>
    <recommendedName>
        <fullName evidence="1">Transketolase-like C-terminal domain-containing protein</fullName>
    </recommendedName>
</protein>
<proteinExistence type="predicted"/>
<evidence type="ECO:0000259" key="1">
    <source>
        <dbReference type="Pfam" id="PF22613"/>
    </source>
</evidence>
<gene>
    <name evidence="2" type="ORF">RJJ65_35950</name>
</gene>
<dbReference type="SUPFAM" id="SSF52922">
    <property type="entry name" value="TK C-terminal domain-like"/>
    <property type="match status" value="1"/>
</dbReference>
<reference evidence="2" key="1">
    <citation type="submission" date="2023-04" db="EMBL/GenBank/DDBJ databases">
        <title>Genomic characterization of faba bean (Vicia faba) microsymbionts in Mexican soils.</title>
        <authorList>
            <person name="Rivera Orduna F.N."/>
            <person name="Guevara-Luna J."/>
            <person name="Yan J."/>
            <person name="Arroyo-Herrera I."/>
            <person name="Li Y."/>
            <person name="Vasquez-Murrieta M.S."/>
            <person name="Wang E.T."/>
        </authorList>
    </citation>
    <scope>NUCLEOTIDE SEQUENCE</scope>
    <source>
        <strain evidence="2">CH26</strain>
    </source>
</reference>
<accession>A0AAJ2LMT4</accession>
<dbReference type="RefSeq" id="WP_310866088.1">
    <property type="nucleotide sequence ID" value="NZ_JAVLSF010000312.1"/>
</dbReference>
<evidence type="ECO:0000313" key="3">
    <source>
        <dbReference type="Proteomes" id="UP001268610"/>
    </source>
</evidence>
<dbReference type="AlphaFoldDB" id="A0AAJ2LMT4"/>
<sequence>DYWWKFVGLDGKVIGMTTYGESAPAKDLFQYFGITVDAVVNAVKELTAS</sequence>
<evidence type="ECO:0000313" key="2">
    <source>
        <dbReference type="EMBL" id="MDR9777930.1"/>
    </source>
</evidence>
<dbReference type="EMBL" id="JAVLSF010000312">
    <property type="protein sequence ID" value="MDR9777930.1"/>
    <property type="molecule type" value="Genomic_DNA"/>
</dbReference>
<dbReference type="InterPro" id="IPR009014">
    <property type="entry name" value="Transketo_C/PFOR_II"/>
</dbReference>
<comment type="caution">
    <text evidence="2">The sequence shown here is derived from an EMBL/GenBank/DDBJ whole genome shotgun (WGS) entry which is preliminary data.</text>
</comment>
<name>A0AAJ2LMT4_9HYPH</name>
<dbReference type="Pfam" id="PF22613">
    <property type="entry name" value="Transketolase_C_1"/>
    <property type="match status" value="1"/>
</dbReference>
<feature type="domain" description="Transketolase-like C-terminal" evidence="1">
    <location>
        <begin position="2"/>
        <end position="35"/>
    </location>
</feature>
<feature type="non-terminal residue" evidence="2">
    <location>
        <position position="1"/>
    </location>
</feature>
<dbReference type="Gene3D" id="3.40.50.920">
    <property type="match status" value="1"/>
</dbReference>